<dbReference type="GO" id="GO:0016301">
    <property type="term" value="F:kinase activity"/>
    <property type="evidence" value="ECO:0007669"/>
    <property type="project" value="UniProtKB-KW"/>
</dbReference>
<dbReference type="EMBL" id="MLJW01001284">
    <property type="protein sequence ID" value="OIQ79047.1"/>
    <property type="molecule type" value="Genomic_DNA"/>
</dbReference>
<organism evidence="1">
    <name type="scientific">mine drainage metagenome</name>
    <dbReference type="NCBI Taxonomy" id="410659"/>
    <lineage>
        <taxon>unclassified sequences</taxon>
        <taxon>metagenomes</taxon>
        <taxon>ecological metagenomes</taxon>
    </lineage>
</organism>
<keyword evidence="1" id="KW-0418">Kinase</keyword>
<proteinExistence type="predicted"/>
<protein>
    <submittedName>
        <fullName evidence="1">Phosphatidylinositol 3-and 4-kinase</fullName>
    </submittedName>
</protein>
<keyword evidence="1" id="KW-0808">Transferase</keyword>
<evidence type="ECO:0000313" key="1">
    <source>
        <dbReference type="EMBL" id="OIQ79047.1"/>
    </source>
</evidence>
<reference evidence="1" key="1">
    <citation type="submission" date="2016-10" db="EMBL/GenBank/DDBJ databases">
        <title>Sequence of Gallionella enrichment culture.</title>
        <authorList>
            <person name="Poehlein A."/>
            <person name="Muehling M."/>
            <person name="Daniel R."/>
        </authorList>
    </citation>
    <scope>NUCLEOTIDE SEQUENCE</scope>
</reference>
<comment type="caution">
    <text evidence="1">The sequence shown here is derived from an EMBL/GenBank/DDBJ whole genome shotgun (WGS) entry which is preliminary data.</text>
</comment>
<sequence>MSRSIEEILLEGEIEIVGRLVDASNATLFGHVTLDEFQLSIIYKPRAGERPLWDFPSGTLADREVAAFVVSEALEWDLVPTTILRDGPYGIGMVQQWIDIEDDIDVMLHIADGHPDLRRMALFDAVINNTDRKFGHLLPTNDGRIRGCDHGVAFHTDDKLRTVLWEWAGQPIPEVELDELSAIADSLAGGELAEALLTHLTPEEIAMTHQRLARLLDEKRFPIPGTDWPAVPWPPF</sequence>
<name>A0A1J5QGF3_9ZZZZ</name>
<gene>
    <name evidence="1" type="ORF">GALL_392290</name>
</gene>
<accession>A0A1J5QGF3</accession>
<dbReference type="AlphaFoldDB" id="A0A1J5QGF3"/>